<dbReference type="InterPro" id="IPR036291">
    <property type="entry name" value="NAD(P)-bd_dom_sf"/>
</dbReference>
<dbReference type="InterPro" id="IPR057326">
    <property type="entry name" value="KR_dom"/>
</dbReference>
<protein>
    <recommendedName>
        <fullName evidence="4">3-oxoacyl-[acyl-carrier-protein] reductase MabA</fullName>
    </recommendedName>
</protein>
<evidence type="ECO:0000259" key="6">
    <source>
        <dbReference type="SMART" id="SM00822"/>
    </source>
</evidence>
<dbReference type="PANTHER" id="PTHR42879:SF2">
    <property type="entry name" value="3-OXOACYL-[ACYL-CARRIER-PROTEIN] REDUCTASE FABG"/>
    <property type="match status" value="1"/>
</dbReference>
<dbReference type="Pfam" id="PF13561">
    <property type="entry name" value="adh_short_C2"/>
    <property type="match status" value="1"/>
</dbReference>
<feature type="domain" description="Ketoreductase" evidence="6">
    <location>
        <begin position="8"/>
        <end position="183"/>
    </location>
</feature>
<evidence type="ECO:0000313" key="8">
    <source>
        <dbReference type="Proteomes" id="UP001236585"/>
    </source>
</evidence>
<dbReference type="CDD" id="cd05233">
    <property type="entry name" value="SDR_c"/>
    <property type="match status" value="1"/>
</dbReference>
<evidence type="ECO:0000256" key="5">
    <source>
        <dbReference type="ARBA" id="ARBA00047400"/>
    </source>
</evidence>
<sequence length="258" mass="27043">MTGPLDGKVALVTGAGAGIGEAIARRFAEAGARVVVAERDTDSGREVAEAIDGLFVSVDVAVRDQVEDAVAQAVSAYGSIDVVVNNAWGGGSMSRVENKTDRQLSDGIAIAYYGPFWAMRAALPHMRSRGWGRVINICSLNGVNAHMGTLEYNAAKEALRALTRTAAREWAPFGITVNAVCPAAKSAAFLRALGDNPDVAAFADSMNPMGRIGDPYLDIAPVALFLASEDCRYLTGNTLFVDGGSHINGVAWAPDLDA</sequence>
<reference evidence="7 8" key="1">
    <citation type="journal article" date="2023" name="Microbiol. Resour. Announc.">
        <title>Complete Genome Sequence of Mycobacterium wuenschmanii, a novel Nontuberculous Mycobacterium Isolated from a captive population of Amazon Milk Frogs.</title>
        <authorList>
            <person name="Hicks J."/>
            <person name="Zeineldin M."/>
            <person name="Ward H."/>
            <person name="Wuenschmann A."/>
            <person name="Camp P."/>
            <person name="Farrell D."/>
            <person name="Lehman K."/>
            <person name="Thacker T."/>
            <person name="Cuthbert E."/>
        </authorList>
    </citation>
    <scope>NUCLEOTIDE SEQUENCE [LARGE SCALE GENOMIC DNA]</scope>
    <source>
        <strain evidence="7 8">Wuenschmanii</strain>
    </source>
</reference>
<dbReference type="GO" id="GO:0016491">
    <property type="term" value="F:oxidoreductase activity"/>
    <property type="evidence" value="ECO:0007669"/>
    <property type="project" value="UniProtKB-KW"/>
</dbReference>
<gene>
    <name evidence="7" type="ORF">PT015_04885</name>
</gene>
<proteinExistence type="inferred from homology"/>
<evidence type="ECO:0000256" key="2">
    <source>
        <dbReference type="ARBA" id="ARBA00006484"/>
    </source>
</evidence>
<dbReference type="SMART" id="SM00822">
    <property type="entry name" value="PKS_KR"/>
    <property type="match status" value="1"/>
</dbReference>
<dbReference type="Gene3D" id="3.40.50.720">
    <property type="entry name" value="NAD(P)-binding Rossmann-like Domain"/>
    <property type="match status" value="1"/>
</dbReference>
<dbReference type="PRINTS" id="PR00081">
    <property type="entry name" value="GDHRDH"/>
</dbReference>
<dbReference type="PRINTS" id="PR00080">
    <property type="entry name" value="SDRFAMILY"/>
</dbReference>
<dbReference type="InterPro" id="IPR020904">
    <property type="entry name" value="Sc_DH/Rdtase_CS"/>
</dbReference>
<evidence type="ECO:0000313" key="7">
    <source>
        <dbReference type="EMBL" id="WIM88825.1"/>
    </source>
</evidence>
<keyword evidence="3" id="KW-0134">Cell wall</keyword>
<organism evidence="7 8">
    <name type="scientific">Candidatus Mycobacterium wuenschmannii</name>
    <dbReference type="NCBI Taxonomy" id="3027808"/>
    <lineage>
        <taxon>Bacteria</taxon>
        <taxon>Bacillati</taxon>
        <taxon>Actinomycetota</taxon>
        <taxon>Actinomycetes</taxon>
        <taxon>Mycobacteriales</taxon>
        <taxon>Mycobacteriaceae</taxon>
        <taxon>Mycobacterium</taxon>
    </lineage>
</organism>
<dbReference type="RefSeq" id="WP_285189191.1">
    <property type="nucleotide sequence ID" value="NZ_CP126981.1"/>
</dbReference>
<dbReference type="Proteomes" id="UP001236585">
    <property type="component" value="Chromosome"/>
</dbReference>
<dbReference type="InterPro" id="IPR050259">
    <property type="entry name" value="SDR"/>
</dbReference>
<evidence type="ECO:0000256" key="4">
    <source>
        <dbReference type="ARBA" id="ARBA00040781"/>
    </source>
</evidence>
<evidence type="ECO:0000256" key="3">
    <source>
        <dbReference type="ARBA" id="ARBA00022512"/>
    </source>
</evidence>
<comment type="catalytic activity">
    <reaction evidence="5">
        <text>a (3R)-hydroxyacyl-[ACP] + NADP(+) = a 3-oxoacyl-[ACP] + NADPH + H(+)</text>
        <dbReference type="Rhea" id="RHEA:17397"/>
        <dbReference type="Rhea" id="RHEA-COMP:9916"/>
        <dbReference type="Rhea" id="RHEA-COMP:9945"/>
        <dbReference type="ChEBI" id="CHEBI:15378"/>
        <dbReference type="ChEBI" id="CHEBI:57783"/>
        <dbReference type="ChEBI" id="CHEBI:58349"/>
        <dbReference type="ChEBI" id="CHEBI:78776"/>
        <dbReference type="ChEBI" id="CHEBI:78827"/>
        <dbReference type="EC" id="1.1.1.100"/>
    </reaction>
    <physiologicalReaction direction="right-to-left" evidence="5">
        <dbReference type="Rhea" id="RHEA:17399"/>
    </physiologicalReaction>
</comment>
<dbReference type="SUPFAM" id="SSF51735">
    <property type="entry name" value="NAD(P)-binding Rossmann-fold domains"/>
    <property type="match status" value="1"/>
</dbReference>
<keyword evidence="8" id="KW-1185">Reference proteome</keyword>
<dbReference type="InterPro" id="IPR002347">
    <property type="entry name" value="SDR_fam"/>
</dbReference>
<keyword evidence="7" id="KW-0560">Oxidoreductase</keyword>
<accession>A0ABY8W0S7</accession>
<name>A0ABY8W0S7_9MYCO</name>
<dbReference type="EMBL" id="CP126981">
    <property type="protein sequence ID" value="WIM88825.1"/>
    <property type="molecule type" value="Genomic_DNA"/>
</dbReference>
<evidence type="ECO:0000256" key="1">
    <source>
        <dbReference type="ARBA" id="ARBA00004191"/>
    </source>
</evidence>
<dbReference type="PANTHER" id="PTHR42879">
    <property type="entry name" value="3-OXOACYL-(ACYL-CARRIER-PROTEIN) REDUCTASE"/>
    <property type="match status" value="1"/>
</dbReference>
<comment type="similarity">
    <text evidence="2">Belongs to the short-chain dehydrogenases/reductases (SDR) family.</text>
</comment>
<dbReference type="PROSITE" id="PS00061">
    <property type="entry name" value="ADH_SHORT"/>
    <property type="match status" value="1"/>
</dbReference>
<comment type="subcellular location">
    <subcellularLocation>
        <location evidence="1">Secreted</location>
        <location evidence="1">Cell wall</location>
    </subcellularLocation>
</comment>
<keyword evidence="3" id="KW-0964">Secreted</keyword>